<keyword evidence="5" id="KW-0999">Mitochondrion inner membrane</keyword>
<comment type="subcellular location">
    <subcellularLocation>
        <location evidence="1">Mitochondrion inner membrane</location>
        <topology evidence="1">Multi-pass membrane protein</topology>
    </subcellularLocation>
</comment>
<keyword evidence="8 9" id="KW-0472">Membrane</keyword>
<gene>
    <name evidence="10" type="ORF">g.8409</name>
</gene>
<reference evidence="10" key="1">
    <citation type="submission" date="2015-11" db="EMBL/GenBank/DDBJ databases">
        <title>De novo transcriptome assembly of four potential Pierce s Disease insect vectors from Arizona vineyards.</title>
        <authorList>
            <person name="Tassone E.E."/>
        </authorList>
    </citation>
    <scope>NUCLEOTIDE SEQUENCE</scope>
</reference>
<evidence type="ECO:0000256" key="4">
    <source>
        <dbReference type="ARBA" id="ARBA00022692"/>
    </source>
</evidence>
<evidence type="ECO:0000256" key="6">
    <source>
        <dbReference type="ARBA" id="ARBA00022989"/>
    </source>
</evidence>
<evidence type="ECO:0000256" key="1">
    <source>
        <dbReference type="ARBA" id="ARBA00004448"/>
    </source>
</evidence>
<name>A0A1B6JGG6_9HEMI</name>
<keyword evidence="4 9" id="KW-0812">Transmembrane</keyword>
<evidence type="ECO:0000313" key="10">
    <source>
        <dbReference type="EMBL" id="JAS98295.1"/>
    </source>
</evidence>
<dbReference type="PANTHER" id="PTHR13603">
    <property type="entry name" value="TRANSMEMBRANE PROTEIN 186"/>
    <property type="match status" value="1"/>
</dbReference>
<accession>A0A1B6JGG6</accession>
<sequence>MLNYLSLSIRTTCFNGNASRLICPFGIRNTKRQNYKLLFQQVLSTNLSCTKRNLKNESVVENDALYKEIYRFPAIKVGYTLHKLKWYQTLLTAAAVPISGMLYVGGFIEPVWIFNVIFSGVLVTLNLYGYAMLFNRAIGFIYLNKDETTVKIAYLDYWGKRVDMEIPIEEVVPLSESPRPLNDMVFKQIVFYSDDHLKLKLYLRHGKVTNEDGFDQVFGSREIG</sequence>
<protein>
    <recommendedName>
        <fullName evidence="3">Transmembrane protein 186</fullName>
    </recommendedName>
</protein>
<keyword evidence="6 9" id="KW-1133">Transmembrane helix</keyword>
<evidence type="ECO:0000256" key="8">
    <source>
        <dbReference type="ARBA" id="ARBA00023136"/>
    </source>
</evidence>
<dbReference type="GO" id="GO:0005743">
    <property type="term" value="C:mitochondrial inner membrane"/>
    <property type="evidence" value="ECO:0007669"/>
    <property type="project" value="UniProtKB-SubCell"/>
</dbReference>
<dbReference type="InterPro" id="IPR026571">
    <property type="entry name" value="Tmem186"/>
</dbReference>
<feature type="transmembrane region" description="Helical" evidence="9">
    <location>
        <begin position="86"/>
        <end position="106"/>
    </location>
</feature>
<evidence type="ECO:0000256" key="5">
    <source>
        <dbReference type="ARBA" id="ARBA00022792"/>
    </source>
</evidence>
<dbReference type="AlphaFoldDB" id="A0A1B6JGG6"/>
<evidence type="ECO:0000256" key="7">
    <source>
        <dbReference type="ARBA" id="ARBA00023128"/>
    </source>
</evidence>
<comment type="similarity">
    <text evidence="2">Belongs to the TMEM186 family.</text>
</comment>
<organism evidence="10">
    <name type="scientific">Homalodisca liturata</name>
    <dbReference type="NCBI Taxonomy" id="320908"/>
    <lineage>
        <taxon>Eukaryota</taxon>
        <taxon>Metazoa</taxon>
        <taxon>Ecdysozoa</taxon>
        <taxon>Arthropoda</taxon>
        <taxon>Hexapoda</taxon>
        <taxon>Insecta</taxon>
        <taxon>Pterygota</taxon>
        <taxon>Neoptera</taxon>
        <taxon>Paraneoptera</taxon>
        <taxon>Hemiptera</taxon>
        <taxon>Auchenorrhyncha</taxon>
        <taxon>Membracoidea</taxon>
        <taxon>Cicadellidae</taxon>
        <taxon>Cicadellinae</taxon>
        <taxon>Proconiini</taxon>
        <taxon>Homalodisca</taxon>
    </lineage>
</organism>
<dbReference type="PANTHER" id="PTHR13603:SF1">
    <property type="entry name" value="TRANSMEMBRANE PROTEIN 186"/>
    <property type="match status" value="1"/>
</dbReference>
<evidence type="ECO:0000256" key="3">
    <source>
        <dbReference type="ARBA" id="ARBA00014604"/>
    </source>
</evidence>
<dbReference type="EMBL" id="GECU01009411">
    <property type="protein sequence ID" value="JAS98295.1"/>
    <property type="molecule type" value="Transcribed_RNA"/>
</dbReference>
<proteinExistence type="inferred from homology"/>
<keyword evidence="7" id="KW-0496">Mitochondrion</keyword>
<evidence type="ECO:0000256" key="2">
    <source>
        <dbReference type="ARBA" id="ARBA00007020"/>
    </source>
</evidence>
<feature type="transmembrane region" description="Helical" evidence="9">
    <location>
        <begin position="112"/>
        <end position="133"/>
    </location>
</feature>
<evidence type="ECO:0000256" key="9">
    <source>
        <dbReference type="SAM" id="Phobius"/>
    </source>
</evidence>